<dbReference type="OrthoDB" id="3825336at2"/>
<dbReference type="Proteomes" id="UP000317043">
    <property type="component" value="Unassembled WGS sequence"/>
</dbReference>
<gene>
    <name evidence="1" type="ORF">FB566_2378</name>
</gene>
<evidence type="ECO:0008006" key="3">
    <source>
        <dbReference type="Google" id="ProtNLM"/>
    </source>
</evidence>
<evidence type="ECO:0000313" key="1">
    <source>
        <dbReference type="EMBL" id="TQL76837.1"/>
    </source>
</evidence>
<evidence type="ECO:0000313" key="2">
    <source>
        <dbReference type="Proteomes" id="UP000317043"/>
    </source>
</evidence>
<protein>
    <recommendedName>
        <fullName evidence="3">Homeodomain-like domain-containing protein</fullName>
    </recommendedName>
</protein>
<comment type="caution">
    <text evidence="1">The sequence shown here is derived from an EMBL/GenBank/DDBJ whole genome shotgun (WGS) entry which is preliminary data.</text>
</comment>
<organism evidence="1 2">
    <name type="scientific">Stackebrandtia endophytica</name>
    <dbReference type="NCBI Taxonomy" id="1496996"/>
    <lineage>
        <taxon>Bacteria</taxon>
        <taxon>Bacillati</taxon>
        <taxon>Actinomycetota</taxon>
        <taxon>Actinomycetes</taxon>
        <taxon>Glycomycetales</taxon>
        <taxon>Glycomycetaceae</taxon>
        <taxon>Stackebrandtia</taxon>
    </lineage>
</organism>
<proteinExistence type="predicted"/>
<dbReference type="InParanoid" id="A0A543AW76"/>
<accession>A0A543AW76</accession>
<sequence length="267" mass="29498">MTATTIARPGGRADYHRHRYRMIGYGQWQPTVDATDTRRHIAELRSQGVSLEAIGAAAGLWRNAVAAIANGRVQRVRTHTADAIGAVTAQDVTVRSTVAVCATGTRRRLQALIAIGWPQRHLARQLRMTASNFGAMLYGHTTPRVRATTARAVTDLYDRLWETPPPTDTADQKRAVSRAKTLADARGWLPPMCFDDDRIDDPDYQPADTRRVASKSNRKLPPVEDIFWLVEQGLSRADIARRFGVRTATVTQTIACAQSANEPAETD</sequence>
<dbReference type="AlphaFoldDB" id="A0A543AW76"/>
<dbReference type="EMBL" id="VFOW01000001">
    <property type="protein sequence ID" value="TQL76837.1"/>
    <property type="molecule type" value="Genomic_DNA"/>
</dbReference>
<keyword evidence="2" id="KW-1185">Reference proteome</keyword>
<dbReference type="RefSeq" id="WP_142038846.1">
    <property type="nucleotide sequence ID" value="NZ_JBHTGS010000001.1"/>
</dbReference>
<name>A0A543AW76_9ACTN</name>
<reference evidence="1 2" key="1">
    <citation type="submission" date="2019-06" db="EMBL/GenBank/DDBJ databases">
        <title>Sequencing the genomes of 1000 actinobacteria strains.</title>
        <authorList>
            <person name="Klenk H.-P."/>
        </authorList>
    </citation>
    <scope>NUCLEOTIDE SEQUENCE [LARGE SCALE GENOMIC DNA]</scope>
    <source>
        <strain evidence="1 2">DSM 45928</strain>
    </source>
</reference>